<evidence type="ECO:0000256" key="1">
    <source>
        <dbReference type="SAM" id="MobiDB-lite"/>
    </source>
</evidence>
<dbReference type="InterPro" id="IPR015378">
    <property type="entry name" value="Transposase-like_Mu_C"/>
</dbReference>
<dbReference type="GO" id="GO:0015074">
    <property type="term" value="P:DNA integration"/>
    <property type="evidence" value="ECO:0007669"/>
    <property type="project" value="InterPro"/>
</dbReference>
<dbReference type="InterPro" id="IPR012337">
    <property type="entry name" value="RNaseH-like_sf"/>
</dbReference>
<dbReference type="GO" id="GO:0003676">
    <property type="term" value="F:nucleic acid binding"/>
    <property type="evidence" value="ECO:0007669"/>
    <property type="project" value="InterPro"/>
</dbReference>
<sequence length="464" mass="52296">MDGPQKWKILRLHVEDGIPLASLARETGVGERTLSRWHSLYRTGGISALERAQRADAGVRRTAPDLVAFVEHLALTRPRPSIATLHRLAAAEAARRGVSTPSYATVRSVVQALDPGMVTLALEGPASYRDRHELVFRHRAERPNALWQVDHTELDILIKDPSGRPSRPWLTTVMDDCSRAICGYMVFEGAPSAMNTALALRQAIWPKSDPAWPMCGIPDVLYVDHGSDFTSHHLEYTAIALKIRIIHSAVARPQGRGKIERFFHTVNTELLTTLPGRLSSGHPHPVPVLDLPGLDRAVGEFVDQYNQRTHTAIRTSPKAAWIAEGWLPRLPESLEELDGLLLRVSKHRTVQRDGIHFQGQRYLSPTLASFVGRTVTIRYDPRDLSEIRVYDHDTFVCTAIDEAHPNQRYSLHDIETARRARRRQLRKAINDRIPTTPRPPDDPPTPPAPARRPRKRLKTYEEDE</sequence>
<dbReference type="InterPro" id="IPR036397">
    <property type="entry name" value="RNaseH_sf"/>
</dbReference>
<feature type="domain" description="Integrase catalytic" evidence="2">
    <location>
        <begin position="139"/>
        <end position="325"/>
    </location>
</feature>
<dbReference type="InterPro" id="IPR009057">
    <property type="entry name" value="Homeodomain-like_sf"/>
</dbReference>
<dbReference type="SUPFAM" id="SSF53098">
    <property type="entry name" value="Ribonuclease H-like"/>
    <property type="match status" value="1"/>
</dbReference>
<evidence type="ECO:0000313" key="3">
    <source>
        <dbReference type="EMBL" id="SMF17015.1"/>
    </source>
</evidence>
<dbReference type="PANTHER" id="PTHR35004">
    <property type="entry name" value="TRANSPOSASE RV3428C-RELATED"/>
    <property type="match status" value="1"/>
</dbReference>
<accession>A0A1X7DK96</accession>
<dbReference type="Gene3D" id="2.30.30.130">
    <property type="entry name" value="Transposase, Mu, C-terminal"/>
    <property type="match status" value="1"/>
</dbReference>
<dbReference type="Gene3D" id="3.30.420.10">
    <property type="entry name" value="Ribonuclease H-like superfamily/Ribonuclease H"/>
    <property type="match status" value="1"/>
</dbReference>
<dbReference type="Proteomes" id="UP000192929">
    <property type="component" value="Unassembled WGS sequence"/>
</dbReference>
<dbReference type="RefSeq" id="WP_047690694.1">
    <property type="nucleotide sequence ID" value="NZ_FXAC01000012.1"/>
</dbReference>
<dbReference type="SUPFAM" id="SSF50610">
    <property type="entry name" value="mu transposase, C-terminal domain"/>
    <property type="match status" value="1"/>
</dbReference>
<organism evidence="3 4">
    <name type="scientific">Kocuria marina subsp. indica</name>
    <dbReference type="NCBI Taxonomy" id="1049583"/>
    <lineage>
        <taxon>Bacteria</taxon>
        <taxon>Bacillati</taxon>
        <taxon>Actinomycetota</taxon>
        <taxon>Actinomycetes</taxon>
        <taxon>Micrococcales</taxon>
        <taxon>Micrococcaceae</taxon>
        <taxon>Kocuria</taxon>
    </lineage>
</organism>
<feature type="region of interest" description="Disordered" evidence="1">
    <location>
        <begin position="427"/>
        <end position="464"/>
    </location>
</feature>
<dbReference type="InterPro" id="IPR009004">
    <property type="entry name" value="Transposase_Mu_C"/>
</dbReference>
<dbReference type="Pfam" id="PF00665">
    <property type="entry name" value="rve"/>
    <property type="match status" value="1"/>
</dbReference>
<dbReference type="Pfam" id="PF09299">
    <property type="entry name" value="Mu-transpos_C"/>
    <property type="match status" value="1"/>
</dbReference>
<dbReference type="InterPro" id="IPR001584">
    <property type="entry name" value="Integrase_cat-core"/>
</dbReference>
<reference evidence="4" key="1">
    <citation type="submission" date="2017-04" db="EMBL/GenBank/DDBJ databases">
        <authorList>
            <person name="Varghese N."/>
            <person name="Submissions S."/>
        </authorList>
    </citation>
    <scope>NUCLEOTIDE SEQUENCE [LARGE SCALE GENOMIC DNA]</scope>
    <source>
        <strain evidence="4">NIO-1021</strain>
    </source>
</reference>
<dbReference type="PANTHER" id="PTHR35004:SF6">
    <property type="entry name" value="TRANSPOSASE"/>
    <property type="match status" value="1"/>
</dbReference>
<gene>
    <name evidence="3" type="ORF">SAMN06296028_11280</name>
</gene>
<proteinExistence type="predicted"/>
<evidence type="ECO:0000259" key="2">
    <source>
        <dbReference type="PROSITE" id="PS50994"/>
    </source>
</evidence>
<feature type="compositionally biased region" description="Pro residues" evidence="1">
    <location>
        <begin position="436"/>
        <end position="450"/>
    </location>
</feature>
<evidence type="ECO:0000313" key="4">
    <source>
        <dbReference type="Proteomes" id="UP000192929"/>
    </source>
</evidence>
<dbReference type="SUPFAM" id="SSF46689">
    <property type="entry name" value="Homeodomain-like"/>
    <property type="match status" value="1"/>
</dbReference>
<keyword evidence="4" id="KW-1185">Reference proteome</keyword>
<name>A0A1X7DK96_9MICC</name>
<dbReference type="AlphaFoldDB" id="A0A1X7DK96"/>
<dbReference type="PROSITE" id="PS50994">
    <property type="entry name" value="INTEGRASE"/>
    <property type="match status" value="1"/>
</dbReference>
<dbReference type="Gene3D" id="1.10.10.60">
    <property type="entry name" value="Homeodomain-like"/>
    <property type="match status" value="1"/>
</dbReference>
<dbReference type="Pfam" id="PF13384">
    <property type="entry name" value="HTH_23"/>
    <property type="match status" value="1"/>
</dbReference>
<dbReference type="EMBL" id="FXAC01000012">
    <property type="protein sequence ID" value="SMF17015.1"/>
    <property type="molecule type" value="Genomic_DNA"/>
</dbReference>
<protein>
    <submittedName>
        <fullName evidence="3">Putative transposase</fullName>
    </submittedName>
</protein>